<dbReference type="CDD" id="cd03801">
    <property type="entry name" value="GT4_PimA-like"/>
    <property type="match status" value="1"/>
</dbReference>
<gene>
    <name evidence="5" type="ORF">J2S37_002702</name>
</gene>
<keyword evidence="1 5" id="KW-0328">Glycosyltransferase</keyword>
<organism evidence="5 6">
    <name type="scientific">Corynebacterium felinum</name>
    <dbReference type="NCBI Taxonomy" id="131318"/>
    <lineage>
        <taxon>Bacteria</taxon>
        <taxon>Bacillati</taxon>
        <taxon>Actinomycetota</taxon>
        <taxon>Actinomycetes</taxon>
        <taxon>Mycobacteriales</taxon>
        <taxon>Corynebacteriaceae</taxon>
        <taxon>Corynebacterium</taxon>
    </lineage>
</organism>
<keyword evidence="6" id="KW-1185">Reference proteome</keyword>
<comment type="caution">
    <text evidence="5">The sequence shown here is derived from an EMBL/GenBank/DDBJ whole genome shotgun (WGS) entry which is preliminary data.</text>
</comment>
<dbReference type="Pfam" id="PF00534">
    <property type="entry name" value="Glycos_transf_1"/>
    <property type="match status" value="1"/>
</dbReference>
<dbReference type="PANTHER" id="PTHR45947:SF3">
    <property type="entry name" value="SULFOQUINOVOSYL TRANSFERASE SQD2"/>
    <property type="match status" value="1"/>
</dbReference>
<protein>
    <submittedName>
        <fullName evidence="5">Phosphatidylinositol alpha-1,6-mannosyltransferase</fullName>
        <ecNumber evidence="5">2.4.1.-</ecNumber>
    </submittedName>
</protein>
<dbReference type="RefSeq" id="WP_374724740.1">
    <property type="nucleotide sequence ID" value="NZ_BAAAJS010000033.1"/>
</dbReference>
<sequence>MRVLLVTNDFPPTVGGIQSYLRDFIATLPAEDVVVFASTQDAELAQLWDSAAPYRVYRAKTRVMLPTPRIARQMQEIIATENIDVVWFGAAAPLAVLAPAARRAGASRVVASTHGHEVGWSMIPGARQVLGFIGRHCDVVTYISEYTLRRFRRAFGDVEFAWLPSGVDTSRFRLMDAAQREVVRQRLGWDSDTRYVVCISRLVPRKGQDVLIRSWPKVVERFPNAELVFVGGGSFETRLRKLAAGVSRVSFWGRVDESVMEDAVHGADVFAMPCRTRGGGLDVEGLGIVFLEAQSAGIPVIAGDSGGAPETVTPQSGFVVNGRDCDEVADRVCALLADESLRHSMGQAGREHVESTWAWPLMASRLRAVLGFRR</sequence>
<dbReference type="InterPro" id="IPR050194">
    <property type="entry name" value="Glycosyltransferase_grp1"/>
</dbReference>
<dbReference type="GO" id="GO:0016757">
    <property type="term" value="F:glycosyltransferase activity"/>
    <property type="evidence" value="ECO:0007669"/>
    <property type="project" value="UniProtKB-KW"/>
</dbReference>
<evidence type="ECO:0000256" key="2">
    <source>
        <dbReference type="ARBA" id="ARBA00022679"/>
    </source>
</evidence>
<reference evidence="5 6" key="1">
    <citation type="submission" date="2023-07" db="EMBL/GenBank/DDBJ databases">
        <title>Sequencing the genomes of 1000 actinobacteria strains.</title>
        <authorList>
            <person name="Klenk H.-P."/>
        </authorList>
    </citation>
    <scope>NUCLEOTIDE SEQUENCE [LARGE SCALE GENOMIC DNA]</scope>
    <source>
        <strain evidence="5 6">DSM 44508</strain>
    </source>
</reference>
<dbReference type="Gene3D" id="3.40.50.2000">
    <property type="entry name" value="Glycogen Phosphorylase B"/>
    <property type="match status" value="2"/>
</dbReference>
<dbReference type="SUPFAM" id="SSF53756">
    <property type="entry name" value="UDP-Glycosyltransferase/glycogen phosphorylase"/>
    <property type="match status" value="1"/>
</dbReference>
<dbReference type="Proteomes" id="UP001183619">
    <property type="component" value="Unassembled WGS sequence"/>
</dbReference>
<accession>A0ABU2BFL1</accession>
<evidence type="ECO:0000313" key="5">
    <source>
        <dbReference type="EMBL" id="MDR7356164.1"/>
    </source>
</evidence>
<evidence type="ECO:0000256" key="1">
    <source>
        <dbReference type="ARBA" id="ARBA00022676"/>
    </source>
</evidence>
<dbReference type="EMBL" id="JAVDYF010000001">
    <property type="protein sequence ID" value="MDR7356164.1"/>
    <property type="molecule type" value="Genomic_DNA"/>
</dbReference>
<name>A0ABU2BFL1_9CORY</name>
<dbReference type="Pfam" id="PF13439">
    <property type="entry name" value="Glyco_transf_4"/>
    <property type="match status" value="1"/>
</dbReference>
<evidence type="ECO:0000259" key="3">
    <source>
        <dbReference type="Pfam" id="PF00534"/>
    </source>
</evidence>
<feature type="domain" description="Glycosyl transferase family 1" evidence="3">
    <location>
        <begin position="180"/>
        <end position="351"/>
    </location>
</feature>
<keyword evidence="2 5" id="KW-0808">Transferase</keyword>
<dbReference type="InterPro" id="IPR001296">
    <property type="entry name" value="Glyco_trans_1"/>
</dbReference>
<evidence type="ECO:0000313" key="6">
    <source>
        <dbReference type="Proteomes" id="UP001183619"/>
    </source>
</evidence>
<dbReference type="EC" id="2.4.1.-" evidence="5"/>
<dbReference type="PANTHER" id="PTHR45947">
    <property type="entry name" value="SULFOQUINOVOSYL TRANSFERASE SQD2"/>
    <property type="match status" value="1"/>
</dbReference>
<proteinExistence type="predicted"/>
<evidence type="ECO:0000259" key="4">
    <source>
        <dbReference type="Pfam" id="PF13439"/>
    </source>
</evidence>
<feature type="domain" description="Glycosyltransferase subfamily 4-like N-terminal" evidence="4">
    <location>
        <begin position="14"/>
        <end position="171"/>
    </location>
</feature>
<dbReference type="InterPro" id="IPR028098">
    <property type="entry name" value="Glyco_trans_4-like_N"/>
</dbReference>